<feature type="chain" id="PRO_5035256266" evidence="1">
    <location>
        <begin position="35"/>
        <end position="171"/>
    </location>
</feature>
<keyword evidence="3" id="KW-1185">Reference proteome</keyword>
<reference evidence="2" key="1">
    <citation type="submission" date="2022-01" db="UniProtKB">
        <authorList>
            <consortium name="EnsemblMetazoa"/>
        </authorList>
    </citation>
    <scope>IDENTIFICATION</scope>
</reference>
<dbReference type="EnsemblMetazoa" id="XM_024229530.1">
    <property type="protein sequence ID" value="XP_024085298.1"/>
    <property type="gene ID" value="LOC106662044"/>
</dbReference>
<dbReference type="GeneID" id="106662044"/>
<accession>A0A8I6SR05</accession>
<feature type="signal peptide" evidence="1">
    <location>
        <begin position="1"/>
        <end position="34"/>
    </location>
</feature>
<evidence type="ECO:0000313" key="3">
    <source>
        <dbReference type="Proteomes" id="UP000494040"/>
    </source>
</evidence>
<dbReference type="Proteomes" id="UP000494040">
    <property type="component" value="Unassembled WGS sequence"/>
</dbReference>
<evidence type="ECO:0000256" key="1">
    <source>
        <dbReference type="SAM" id="SignalP"/>
    </source>
</evidence>
<proteinExistence type="predicted"/>
<dbReference type="KEGG" id="clec:106662044"/>
<dbReference type="AlphaFoldDB" id="A0A8I6SR05"/>
<sequence length="171" mass="19274">MSQLESIVSPEMGCRWLLILCLLLLLQLSYEVSSYQNGGKKGVKRQIFKRRGPGFFGLLSQFVRETISDTNYAVRNITNIINNEFPSPSAQLEEGNSTSTSGARQLSLKEVNDILGRNYRSLVRLFNTEFRKAVADSNKNVGLYRKEFRDAIRPYFTGGAFTSTTTPRTTS</sequence>
<keyword evidence="1" id="KW-0732">Signal</keyword>
<protein>
    <submittedName>
        <fullName evidence="2">Uncharacterized protein</fullName>
    </submittedName>
</protein>
<dbReference type="RefSeq" id="XP_024085298.1">
    <property type="nucleotide sequence ID" value="XM_024229530.1"/>
</dbReference>
<dbReference type="OrthoDB" id="6623312at2759"/>
<evidence type="ECO:0000313" key="2">
    <source>
        <dbReference type="EnsemblMetazoa" id="XP_024085298.1"/>
    </source>
</evidence>
<organism evidence="2 3">
    <name type="scientific">Cimex lectularius</name>
    <name type="common">Bed bug</name>
    <name type="synonym">Acanthia lectularia</name>
    <dbReference type="NCBI Taxonomy" id="79782"/>
    <lineage>
        <taxon>Eukaryota</taxon>
        <taxon>Metazoa</taxon>
        <taxon>Ecdysozoa</taxon>
        <taxon>Arthropoda</taxon>
        <taxon>Hexapoda</taxon>
        <taxon>Insecta</taxon>
        <taxon>Pterygota</taxon>
        <taxon>Neoptera</taxon>
        <taxon>Paraneoptera</taxon>
        <taxon>Hemiptera</taxon>
        <taxon>Heteroptera</taxon>
        <taxon>Panheteroptera</taxon>
        <taxon>Cimicomorpha</taxon>
        <taxon>Cimicidae</taxon>
        <taxon>Cimex</taxon>
    </lineage>
</organism>
<name>A0A8I6SR05_CIMLE</name>